<dbReference type="AlphaFoldDB" id="A0AAE0PFV6"/>
<dbReference type="Proteomes" id="UP001281003">
    <property type="component" value="Unassembled WGS sequence"/>
</dbReference>
<reference evidence="2" key="2">
    <citation type="submission" date="2023-07" db="EMBL/GenBank/DDBJ databases">
        <authorList>
            <consortium name="Lawrence Berkeley National Laboratory"/>
            <person name="Haridas S."/>
            <person name="Hensen N."/>
            <person name="Bonometti L."/>
            <person name="Westerberg I."/>
            <person name="Brannstrom I.O."/>
            <person name="Guillou S."/>
            <person name="Cros-Aarteil S."/>
            <person name="Calhoun S."/>
            <person name="Kuo A."/>
            <person name="Mondo S."/>
            <person name="Pangilinan J."/>
            <person name="Riley R."/>
            <person name="LaButti K."/>
            <person name="Andreopoulos B."/>
            <person name="Lipzen A."/>
            <person name="Chen C."/>
            <person name="Yanf M."/>
            <person name="Daum C."/>
            <person name="Ng V."/>
            <person name="Clum A."/>
            <person name="Steindorff A."/>
            <person name="Ohm R."/>
            <person name="Martin F."/>
            <person name="Silar P."/>
            <person name="Natvig D."/>
            <person name="Lalanne C."/>
            <person name="Gautier V."/>
            <person name="Ament-velasquez S.L."/>
            <person name="Kruys A."/>
            <person name="Hutchinson M.I."/>
            <person name="Powell A.J."/>
            <person name="Barry K."/>
            <person name="Miller A.N."/>
            <person name="Grigoriev I.V."/>
            <person name="Debuchy R."/>
            <person name="Gladieux P."/>
            <person name="Thoren M.H."/>
            <person name="Johannesson H."/>
        </authorList>
    </citation>
    <scope>NUCLEOTIDE SEQUENCE</scope>
    <source>
        <strain evidence="2">FGSC 1904</strain>
    </source>
</reference>
<evidence type="ECO:0000313" key="2">
    <source>
        <dbReference type="EMBL" id="KAK3399193.1"/>
    </source>
</evidence>
<protein>
    <submittedName>
        <fullName evidence="2">Uncharacterized protein</fullName>
    </submittedName>
</protein>
<feature type="region of interest" description="Disordered" evidence="1">
    <location>
        <begin position="331"/>
        <end position="380"/>
    </location>
</feature>
<reference evidence="2" key="1">
    <citation type="journal article" date="2023" name="Mol. Phylogenet. Evol.">
        <title>Genome-scale phylogeny and comparative genomics of the fungal order Sordariales.</title>
        <authorList>
            <person name="Hensen N."/>
            <person name="Bonometti L."/>
            <person name="Westerberg I."/>
            <person name="Brannstrom I.O."/>
            <person name="Guillou S."/>
            <person name="Cros-Aarteil S."/>
            <person name="Calhoun S."/>
            <person name="Haridas S."/>
            <person name="Kuo A."/>
            <person name="Mondo S."/>
            <person name="Pangilinan J."/>
            <person name="Riley R."/>
            <person name="LaButti K."/>
            <person name="Andreopoulos B."/>
            <person name="Lipzen A."/>
            <person name="Chen C."/>
            <person name="Yan M."/>
            <person name="Daum C."/>
            <person name="Ng V."/>
            <person name="Clum A."/>
            <person name="Steindorff A."/>
            <person name="Ohm R.A."/>
            <person name="Martin F."/>
            <person name="Silar P."/>
            <person name="Natvig D.O."/>
            <person name="Lalanne C."/>
            <person name="Gautier V."/>
            <person name="Ament-Velasquez S.L."/>
            <person name="Kruys A."/>
            <person name="Hutchinson M.I."/>
            <person name="Powell A.J."/>
            <person name="Barry K."/>
            <person name="Miller A.N."/>
            <person name="Grigoriev I.V."/>
            <person name="Debuchy R."/>
            <person name="Gladieux P."/>
            <person name="Hiltunen Thoren M."/>
            <person name="Johannesson H."/>
        </authorList>
    </citation>
    <scope>NUCLEOTIDE SEQUENCE</scope>
    <source>
        <strain evidence="2">FGSC 1904</strain>
    </source>
</reference>
<feature type="compositionally biased region" description="Polar residues" evidence="1">
    <location>
        <begin position="177"/>
        <end position="199"/>
    </location>
</feature>
<organism evidence="2 3">
    <name type="scientific">Sordaria brevicollis</name>
    <dbReference type="NCBI Taxonomy" id="83679"/>
    <lineage>
        <taxon>Eukaryota</taxon>
        <taxon>Fungi</taxon>
        <taxon>Dikarya</taxon>
        <taxon>Ascomycota</taxon>
        <taxon>Pezizomycotina</taxon>
        <taxon>Sordariomycetes</taxon>
        <taxon>Sordariomycetidae</taxon>
        <taxon>Sordariales</taxon>
        <taxon>Sordariaceae</taxon>
        <taxon>Sordaria</taxon>
    </lineage>
</organism>
<feature type="region of interest" description="Disordered" evidence="1">
    <location>
        <begin position="1"/>
        <end position="218"/>
    </location>
</feature>
<feature type="compositionally biased region" description="Gly residues" evidence="1">
    <location>
        <begin position="331"/>
        <end position="350"/>
    </location>
</feature>
<feature type="compositionally biased region" description="Gly residues" evidence="1">
    <location>
        <begin position="299"/>
        <end position="312"/>
    </location>
</feature>
<feature type="region of interest" description="Disordered" evidence="1">
    <location>
        <begin position="290"/>
        <end position="312"/>
    </location>
</feature>
<accession>A0AAE0PFV6</accession>
<feature type="compositionally biased region" description="Basic and acidic residues" evidence="1">
    <location>
        <begin position="64"/>
        <end position="73"/>
    </location>
</feature>
<keyword evidence="3" id="KW-1185">Reference proteome</keyword>
<feature type="compositionally biased region" description="Polar residues" evidence="1">
    <location>
        <begin position="159"/>
        <end position="168"/>
    </location>
</feature>
<feature type="compositionally biased region" description="Basic residues" evidence="1">
    <location>
        <begin position="203"/>
        <end position="214"/>
    </location>
</feature>
<feature type="compositionally biased region" description="Polar residues" evidence="1">
    <location>
        <begin position="357"/>
        <end position="368"/>
    </location>
</feature>
<feature type="region of interest" description="Disordered" evidence="1">
    <location>
        <begin position="250"/>
        <end position="275"/>
    </location>
</feature>
<sequence>MCLSETDSYNKQKKMTSERPRHVPTITSTTRLDEPTTRSGLIRSSTHHDVLDGALRIENPQEFYRQHRDEHRSGGGRRGPPTRSRTLGIRPAARPSIGVTGTSSTAREDRDYDDERGNYTHLPVSVGGARSSVMNLPIRGGREGRDRDSDRDHDRDTRPYNTGTSPNSYYDLGTSPGARSNNTAGSTNRDRPASSSFQGQGHPAHRHRERHSLRVPKERVTTYIQDNVIMRIPSGGSSLTAETSDIGLGIGHLSSSNSDTHGGRSSGNGSGADHRRKWYRERMARIIQDIEPGLPPSGSGSGAGSAGYGRGSTSGGGRYVYSGMGGGSGAGGYSGGGSGSGGYAGAGSHGAGPWYGTNGTNGSTSNARDSGYESGRFYDH</sequence>
<name>A0AAE0PFV6_SORBR</name>
<evidence type="ECO:0000256" key="1">
    <source>
        <dbReference type="SAM" id="MobiDB-lite"/>
    </source>
</evidence>
<gene>
    <name evidence="2" type="ORF">B0T20DRAFT_392210</name>
</gene>
<evidence type="ECO:0000313" key="3">
    <source>
        <dbReference type="Proteomes" id="UP001281003"/>
    </source>
</evidence>
<dbReference type="EMBL" id="JAUTDP010000005">
    <property type="protein sequence ID" value="KAK3399193.1"/>
    <property type="molecule type" value="Genomic_DNA"/>
</dbReference>
<proteinExistence type="predicted"/>
<comment type="caution">
    <text evidence="2">The sequence shown here is derived from an EMBL/GenBank/DDBJ whole genome shotgun (WGS) entry which is preliminary data.</text>
</comment>
<feature type="compositionally biased region" description="Basic and acidic residues" evidence="1">
    <location>
        <begin position="140"/>
        <end position="158"/>
    </location>
</feature>
<feature type="compositionally biased region" description="Basic and acidic residues" evidence="1">
    <location>
        <begin position="106"/>
        <end position="118"/>
    </location>
</feature>